<dbReference type="AlphaFoldDB" id="A0AAN7ZZE6"/>
<protein>
    <submittedName>
        <fullName evidence="2">Uncharacterized protein</fullName>
    </submittedName>
</protein>
<dbReference type="Proteomes" id="UP001310594">
    <property type="component" value="Unassembled WGS sequence"/>
</dbReference>
<proteinExistence type="predicted"/>
<evidence type="ECO:0000313" key="3">
    <source>
        <dbReference type="Proteomes" id="UP001310594"/>
    </source>
</evidence>
<name>A0AAN7ZZE6_9PEZI</name>
<comment type="caution">
    <text evidence="2">The sequence shown here is derived from an EMBL/GenBank/DDBJ whole genome shotgun (WGS) entry which is preliminary data.</text>
</comment>
<organism evidence="2 3">
    <name type="scientific">Elasticomyces elasticus</name>
    <dbReference type="NCBI Taxonomy" id="574655"/>
    <lineage>
        <taxon>Eukaryota</taxon>
        <taxon>Fungi</taxon>
        <taxon>Dikarya</taxon>
        <taxon>Ascomycota</taxon>
        <taxon>Pezizomycotina</taxon>
        <taxon>Dothideomycetes</taxon>
        <taxon>Dothideomycetidae</taxon>
        <taxon>Mycosphaerellales</taxon>
        <taxon>Teratosphaeriaceae</taxon>
        <taxon>Elasticomyces</taxon>
    </lineage>
</organism>
<evidence type="ECO:0000313" key="2">
    <source>
        <dbReference type="EMBL" id="KAK5693915.1"/>
    </source>
</evidence>
<feature type="compositionally biased region" description="Low complexity" evidence="1">
    <location>
        <begin position="1"/>
        <end position="14"/>
    </location>
</feature>
<feature type="region of interest" description="Disordered" evidence="1">
    <location>
        <begin position="1"/>
        <end position="28"/>
    </location>
</feature>
<sequence length="250" mass="27483">MADAGDQQVAAAGDNPDMASEEPQQRSRLLPLAPELRNAIYELSVTDLTCTVQVEIIASGSLHQGRVVHPDDILRFKLGLSGPYYACRSTHNEFPLSDFYANNTFIFGDSAMDEKVLNAFILTCPEAARSIRSIRVSIARENTSTPCLTEGIFNVNFALRKLDNGKVKVEELRTIAEQGSTYSEDEVCLCELLRLAGEGTRQNHSAVVVLRDFLAVCDYVGAPDDRFRWYDRAFGTVCPGCGTPELRGPG</sequence>
<evidence type="ECO:0000256" key="1">
    <source>
        <dbReference type="SAM" id="MobiDB-lite"/>
    </source>
</evidence>
<accession>A0AAN7ZZE6</accession>
<dbReference type="EMBL" id="JAVRQU010000016">
    <property type="protein sequence ID" value="KAK5693915.1"/>
    <property type="molecule type" value="Genomic_DNA"/>
</dbReference>
<reference evidence="2" key="1">
    <citation type="submission" date="2023-08" db="EMBL/GenBank/DDBJ databases">
        <title>Black Yeasts Isolated from many extreme environments.</title>
        <authorList>
            <person name="Coleine C."/>
            <person name="Stajich J.E."/>
            <person name="Selbmann L."/>
        </authorList>
    </citation>
    <scope>NUCLEOTIDE SEQUENCE</scope>
    <source>
        <strain evidence="2">CCFEE 5810</strain>
    </source>
</reference>
<gene>
    <name evidence="2" type="ORF">LTR97_009532</name>
</gene>